<dbReference type="HAMAP" id="MF_00472">
    <property type="entry name" value="UbiG"/>
    <property type="match status" value="1"/>
</dbReference>
<dbReference type="InterPro" id="IPR010233">
    <property type="entry name" value="UbiG_MeTrfase"/>
</dbReference>
<keyword evidence="5" id="KW-0479">Metal-binding</keyword>
<feature type="binding site" evidence="5">
    <location>
        <position position="183"/>
    </location>
    <ligand>
        <name>Mg(2+)</name>
        <dbReference type="ChEBI" id="CHEBI:18420"/>
    </ligand>
</feature>
<evidence type="ECO:0000256" key="1">
    <source>
        <dbReference type="ARBA" id="ARBA00022603"/>
    </source>
</evidence>
<keyword evidence="5" id="KW-0472">Membrane</keyword>
<dbReference type="Proteomes" id="UP001549921">
    <property type="component" value="Unassembled WGS sequence"/>
</dbReference>
<dbReference type="PANTHER" id="PTHR43464">
    <property type="entry name" value="METHYLTRANSFERASE"/>
    <property type="match status" value="1"/>
</dbReference>
<feature type="binding site" evidence="5">
    <location>
        <position position="184"/>
    </location>
    <ligand>
        <name>Mg(2+)</name>
        <dbReference type="ChEBI" id="CHEBI:18420"/>
    </ligand>
</feature>
<evidence type="ECO:0000256" key="4">
    <source>
        <dbReference type="ARBA" id="ARBA00022691"/>
    </source>
</evidence>
<comment type="function">
    <text evidence="5">O-methyltransferase required for two non-consecutive steps during ubiquinone biosynthesis. Catalyzes the 2 O-methylation of 3,4-dihydroxy-5-(all-trans-polyprenyl)benzoic acid into 4-hydroxy-3-methoxy-5-(all-trans-polyprenyl)benzoic acid. Also catalyzes the last step of ubiquinone biosynthesis by mediating methylation of 3-demethylubiquinone into ubiquinone. Also able to mediate the methylation of 3-demethylubiquinol into ubiquinol.</text>
</comment>
<feature type="binding site" evidence="5">
    <location>
        <position position="180"/>
    </location>
    <ligand>
        <name>Mg(2+)</name>
        <dbReference type="ChEBI" id="CHEBI:18420"/>
    </ligand>
</feature>
<dbReference type="EMBL" id="JBEDNZ010000013">
    <property type="protein sequence ID" value="KAL0830525.1"/>
    <property type="molecule type" value="Genomic_DNA"/>
</dbReference>
<keyword evidence="1 5" id="KW-0489">Methyltransferase</keyword>
<dbReference type="EC" id="2.1.1.-" evidence="5"/>
<accession>A0ABD0SXV0</accession>
<keyword evidence="5" id="KW-0460">Magnesium</keyword>
<comment type="caution">
    <text evidence="6">The sequence shown here is derived from an EMBL/GenBank/DDBJ whole genome shotgun (WGS) entry which is preliminary data.</text>
</comment>
<comment type="subcellular location">
    <subcellularLocation>
        <location evidence="5">Mitochondrion inner membrane</location>
        <topology evidence="5">Peripheral membrane protein</topology>
        <orientation evidence="5">Matrix side</orientation>
    </subcellularLocation>
</comment>
<dbReference type="GO" id="GO:0032259">
    <property type="term" value="P:methylation"/>
    <property type="evidence" value="ECO:0007669"/>
    <property type="project" value="UniProtKB-KW"/>
</dbReference>
<dbReference type="SUPFAM" id="SSF53335">
    <property type="entry name" value="S-adenosyl-L-methionine-dependent methyltransferases"/>
    <property type="match status" value="1"/>
</dbReference>
<comment type="subunit">
    <text evidence="5">Component of a multi-subunit COQ enzyme complex.</text>
</comment>
<comment type="catalytic activity">
    <reaction evidence="5">
        <text>a 3,4-dihydroxy-5-(all-trans-polyprenyl)benzoate + S-adenosyl-L-methionine = a 4-hydroxy-3-methoxy-5-(all-trans-polyprenyl)benzoate + S-adenosyl-L-homocysteine + H(+)</text>
        <dbReference type="Rhea" id="RHEA:44452"/>
        <dbReference type="Rhea" id="RHEA-COMP:10930"/>
        <dbReference type="Rhea" id="RHEA-COMP:10931"/>
        <dbReference type="ChEBI" id="CHEBI:15378"/>
        <dbReference type="ChEBI" id="CHEBI:57856"/>
        <dbReference type="ChEBI" id="CHEBI:59789"/>
        <dbReference type="ChEBI" id="CHEBI:64694"/>
        <dbReference type="ChEBI" id="CHEBI:84443"/>
        <dbReference type="EC" id="2.1.1.114"/>
    </reaction>
</comment>
<proteinExistence type="inferred from homology"/>
<comment type="pathway">
    <text evidence="5">Cofactor biosynthesis; ubiquinone biosynthesis.</text>
</comment>
<organism evidence="6 7">
    <name type="scientific">Loxostege sticticalis</name>
    <name type="common">Beet webworm moth</name>
    <dbReference type="NCBI Taxonomy" id="481309"/>
    <lineage>
        <taxon>Eukaryota</taxon>
        <taxon>Metazoa</taxon>
        <taxon>Ecdysozoa</taxon>
        <taxon>Arthropoda</taxon>
        <taxon>Hexapoda</taxon>
        <taxon>Insecta</taxon>
        <taxon>Pterygota</taxon>
        <taxon>Neoptera</taxon>
        <taxon>Endopterygota</taxon>
        <taxon>Lepidoptera</taxon>
        <taxon>Glossata</taxon>
        <taxon>Ditrysia</taxon>
        <taxon>Pyraloidea</taxon>
        <taxon>Crambidae</taxon>
        <taxon>Pyraustinae</taxon>
        <taxon>Loxostege</taxon>
    </lineage>
</organism>
<gene>
    <name evidence="5" type="primary">coq3</name>
    <name evidence="6" type="ORF">ABMA28_002686</name>
</gene>
<comment type="similarity">
    <text evidence="5">Belongs to the class I-like SAM-binding methyltransferase superfamily. UbiG/COQ3 family.</text>
</comment>
<feature type="binding site" evidence="5">
    <location>
        <position position="81"/>
    </location>
    <ligand>
        <name>S-adenosyl-L-methionine</name>
        <dbReference type="ChEBI" id="CHEBI:59789"/>
    </ligand>
</feature>
<dbReference type="EC" id="2.1.1.114" evidence="5"/>
<keyword evidence="5" id="KW-0999">Mitochondrion inner membrane</keyword>
<dbReference type="AlphaFoldDB" id="A0ABD0SXV0"/>
<dbReference type="GO" id="GO:0061542">
    <property type="term" value="F:3-demethylubiquinol 3-O-methyltransferase activity"/>
    <property type="evidence" value="ECO:0007669"/>
    <property type="project" value="UniProtKB-UniRule"/>
</dbReference>
<comment type="cofactor">
    <cofactor evidence="5">
        <name>Mg(2+)</name>
        <dbReference type="ChEBI" id="CHEBI:18420"/>
    </cofactor>
</comment>
<dbReference type="Pfam" id="PF13489">
    <property type="entry name" value="Methyltransf_23"/>
    <property type="match status" value="1"/>
</dbReference>
<reference evidence="6 7" key="1">
    <citation type="submission" date="2024-06" db="EMBL/GenBank/DDBJ databases">
        <title>A chromosome-level genome assembly of beet webworm, Loxostege sticticalis.</title>
        <authorList>
            <person name="Zhang Y."/>
        </authorList>
    </citation>
    <scope>NUCLEOTIDE SEQUENCE [LARGE SCALE GENOMIC DNA]</scope>
    <source>
        <strain evidence="6">AQ028</strain>
        <tissue evidence="6">Male pupae</tissue>
    </source>
</reference>
<feature type="binding site" evidence="5">
    <location>
        <position position="179"/>
    </location>
    <ligand>
        <name>S-adenosyl-L-methionine</name>
        <dbReference type="ChEBI" id="CHEBI:59789"/>
    </ligand>
</feature>
<dbReference type="EC" id="2.1.1.64" evidence="5"/>
<keyword evidence="2 5" id="KW-0808">Transferase</keyword>
<dbReference type="PANTHER" id="PTHR43464:SF19">
    <property type="entry name" value="UBIQUINONE BIOSYNTHESIS O-METHYLTRANSFERASE, MITOCHONDRIAL"/>
    <property type="match status" value="1"/>
</dbReference>
<protein>
    <recommendedName>
        <fullName evidence="5">Ubiquinone biosynthesis O-methyltransferase, mitochondrial</fullName>
    </recommendedName>
    <alternativeName>
        <fullName evidence="5">3-demethylubiquinol 3-O-methyltransferase</fullName>
        <ecNumber evidence="5">2.1.1.64</ecNumber>
    </alternativeName>
    <alternativeName>
        <fullName evidence="5">3-demethylubiquinone 3-O-methyltransferase</fullName>
        <ecNumber evidence="5">2.1.1.-</ecNumber>
    </alternativeName>
    <alternativeName>
        <fullName evidence="5">Polyprenyldihydroxybenzoate methyltransferase</fullName>
        <ecNumber evidence="5">2.1.1.114</ecNumber>
    </alternativeName>
</protein>
<dbReference type="GO" id="GO:0046872">
    <property type="term" value="F:metal ion binding"/>
    <property type="evidence" value="ECO:0007669"/>
    <property type="project" value="UniProtKB-KW"/>
</dbReference>
<feature type="binding site" evidence="5">
    <location>
        <position position="132"/>
    </location>
    <ligand>
        <name>S-adenosyl-L-methionine</name>
        <dbReference type="ChEBI" id="CHEBI:59789"/>
    </ligand>
</feature>
<dbReference type="GO" id="GO:0031314">
    <property type="term" value="C:extrinsic component of mitochondrial inner membrane"/>
    <property type="evidence" value="ECO:0007669"/>
    <property type="project" value="UniProtKB-UniRule"/>
</dbReference>
<sequence length="294" mass="33498">MTSKILRTSYLFTNTLSKNCSNFKNVSGTIQYSTVHAMKKDDHKPGSTIDQEDLNKFTKQTEYWWDPSGPAKALHSFNMIRVPFVRDGLVQCALNERNPTPLKNKKILDIGCGGGILSEALAKIGATVTGIDANKDMIDVAQRHSESNTKLVNKPNYCCTTIEDHVSNYRNYYDGVVASEVIEHVNNQELFVKSCIEALKPGGRIFFTTPNRTRMTQVFGIWVAEYVLNIVPRGTHQYEKFITPNELTFLLERNNCHVEVVYGTMYNVLLNKWDFVSFQTFMYALQAEKLEIKK</sequence>
<dbReference type="CDD" id="cd02440">
    <property type="entry name" value="AdoMet_MTases"/>
    <property type="match status" value="1"/>
</dbReference>
<name>A0ABD0SXV0_LOXSC</name>
<keyword evidence="3 5" id="KW-0831">Ubiquinone biosynthesis</keyword>
<feature type="binding site" evidence="5">
    <location>
        <position position="111"/>
    </location>
    <ligand>
        <name>S-adenosyl-L-methionine</name>
        <dbReference type="ChEBI" id="CHEBI:59789"/>
    </ligand>
</feature>
<comment type="catalytic activity">
    <reaction evidence="5">
        <text>a 3-demethylubiquinol + S-adenosyl-L-methionine = a ubiquinol + S-adenosyl-L-homocysteine + H(+)</text>
        <dbReference type="Rhea" id="RHEA:44380"/>
        <dbReference type="Rhea" id="RHEA-COMP:9566"/>
        <dbReference type="Rhea" id="RHEA-COMP:10914"/>
        <dbReference type="ChEBI" id="CHEBI:15378"/>
        <dbReference type="ChEBI" id="CHEBI:17976"/>
        <dbReference type="ChEBI" id="CHEBI:57856"/>
        <dbReference type="ChEBI" id="CHEBI:59789"/>
        <dbReference type="ChEBI" id="CHEBI:84422"/>
        <dbReference type="EC" id="2.1.1.64"/>
    </reaction>
</comment>
<dbReference type="Gene3D" id="3.40.50.150">
    <property type="entry name" value="Vaccinia Virus protein VP39"/>
    <property type="match status" value="1"/>
</dbReference>
<comment type="catalytic activity">
    <reaction evidence="5">
        <text>a 3-demethylubiquinone + S-adenosyl-L-methionine = a ubiquinone + S-adenosyl-L-homocysteine</text>
        <dbReference type="Rhea" id="RHEA:81215"/>
        <dbReference type="Rhea" id="RHEA-COMP:9565"/>
        <dbReference type="Rhea" id="RHEA-COMP:19654"/>
        <dbReference type="ChEBI" id="CHEBI:16389"/>
        <dbReference type="ChEBI" id="CHEBI:57856"/>
        <dbReference type="ChEBI" id="CHEBI:59789"/>
        <dbReference type="ChEBI" id="CHEBI:231825"/>
    </reaction>
</comment>
<dbReference type="InterPro" id="IPR029063">
    <property type="entry name" value="SAM-dependent_MTases_sf"/>
</dbReference>
<dbReference type="NCBIfam" id="TIGR01983">
    <property type="entry name" value="UbiG"/>
    <property type="match status" value="1"/>
</dbReference>
<evidence type="ECO:0000313" key="6">
    <source>
        <dbReference type="EMBL" id="KAL0830525.1"/>
    </source>
</evidence>
<keyword evidence="4 5" id="KW-0949">S-adenosyl-L-methionine</keyword>
<keyword evidence="5" id="KW-0496">Mitochondrion</keyword>
<evidence type="ECO:0000313" key="7">
    <source>
        <dbReference type="Proteomes" id="UP001549921"/>
    </source>
</evidence>
<evidence type="ECO:0000256" key="5">
    <source>
        <dbReference type="HAMAP-Rule" id="MF_03190"/>
    </source>
</evidence>
<evidence type="ECO:0000256" key="2">
    <source>
        <dbReference type="ARBA" id="ARBA00022679"/>
    </source>
</evidence>
<dbReference type="GO" id="GO:0010420">
    <property type="term" value="F:polyprenyldihydroxybenzoate methyltransferase activity"/>
    <property type="evidence" value="ECO:0007669"/>
    <property type="project" value="UniProtKB-UniRule"/>
</dbReference>
<evidence type="ECO:0000256" key="3">
    <source>
        <dbReference type="ARBA" id="ARBA00022688"/>
    </source>
</evidence>